<dbReference type="Proteomes" id="UP001159405">
    <property type="component" value="Unassembled WGS sequence"/>
</dbReference>
<feature type="compositionally biased region" description="Polar residues" evidence="2">
    <location>
        <begin position="21"/>
        <end position="31"/>
    </location>
</feature>
<keyword evidence="1" id="KW-0175">Coiled coil</keyword>
<evidence type="ECO:0000313" key="4">
    <source>
        <dbReference type="Proteomes" id="UP001159405"/>
    </source>
</evidence>
<sequence length="1532" mass="168597">MSEGKRRKNNLSSKLDELLEQMQSPDLSRSISKYADVDASSNKTSEANVLGRWISSVDDSARESQAQSSAGSGTVQNISGIQSFDGNEMLTNTTLQTADESASKPKELSNETQPSGANRAHIDHDMEMQSCSVNTVVKNATIQFVSDEETTMVIDSSNEAQPSGVNTLDDHSNEIQCSKMVENSTVTGEKTTMLISPSRKAESSSVKRLDDVGHNIIQLFSVEDQEVNTATIPNGKTTSLSDSLIEAETSDVNMVDDNSNVVQCSSADKMTESTTVLDGKTTMFNDLSTDAEPSGINIVDDNSNKIQSCSGDKTIITVPDEMTFAPRGSTNEIQPSFVSSVDNNGTETESSHVKKIVENSTVLGETAIPKQFLNEIQPSTCIHENVVGYNGIELQSCSLKEVAENATMQCESTSTQNSLNQIQASDVNRVGDIGTELQSSCVSNVTENASVSDIRVSNSNMSSNETQPFHLNSVKNNGSEIQGRKLDMETEETATLEESAIKKNDLINQSQSCSVNITSENTSVMADLSSKSCNFDDPENEPGTNNSEEDKVFSTQEMHTSAINLDNTEDNQTRHSGLIDLEEKTDVSVSTEKRMLEKTVTTLESISDTPLANCDEPSDSTVTSNCSMTDEAVSTVTDVMPLSEGDESSVSCVTLGEIESTLNCISDASEAGIKDPEAILCDMIVETTCSCVVMERSDEPLRVIDASVRAMNSQVSKGRFEDLCLTEDLSQPSRKKIKLSRCVNIPLKDLLDGLHTRLCESSCTSKHNPFVLAAGVADDCKLRTCLENHLKLSLKNGWKSSIGIKDPCSQLRQLVILTAILFGKLDLLESMLKAQLSHSEYFDHSAKELPIILLFKNLHRFKPSSNFDEKVTVFKKVLKLFAKYDGDVLLLQDELSDDTVLHVCAKKIRELTCKIKAKESFAPDSPELQQLLDQRELYDRFCEELIHVLQKLAVEGPLHHSQVLNFFDVRNKAGETIFEILQEEKLKRMGCNDGGSNASSSAAEGENTDNAVEQVRNEEEHIAQGKMVEEVITGAQTGPVLQTNDFQGDSIGQSASMSVHVVQSSVTTASSTNCSFPQISTGCEDESMPSTLSTSMSSVQSATVQQVSTHHSTLQMSTETSAGSSETDSADEGQSLSQEEEEFHIHVPKLPVGGKYHTFLCTPKCNVRHHELIQLLCATPDHGSLITPAVENESCSNFRAYLQETAWDLNAIVPDQLPKLCYSVIHLACLLGKCKALEVLSDFGFRPLIRTSITEETPLHMALHLLEHQPLGSLFLCNAIVNIVKTLNRHSHAISLFSAKDYRGNTVLHSLTKMLSPTKSCSEMTTIVYLFRVFVHFLLRGQQSSPTVTQQILSNSLKDYNKAGESVEVLLQNTVVGEQLWKYLAGLMEGREASVGASNDDCDQPMPADADEPESLIDFIISQGDNMAKCFEHKKCVEGYHREYQMKLQSLQGKVLSLRKELKEAKKEEAKIANNVRKNESIIKSSIDWSKARMQSVIEKRNWQRQQVSFYDRRLELLEKLKQDIEQWELSQ</sequence>
<feature type="compositionally biased region" description="Low complexity" evidence="2">
    <location>
        <begin position="1090"/>
        <end position="1109"/>
    </location>
</feature>
<feature type="coiled-coil region" evidence="1">
    <location>
        <begin position="1441"/>
        <end position="1479"/>
    </location>
</feature>
<feature type="region of interest" description="Disordered" evidence="2">
    <location>
        <begin position="529"/>
        <end position="551"/>
    </location>
</feature>
<comment type="caution">
    <text evidence="3">The sequence shown here is derived from an EMBL/GenBank/DDBJ whole genome shotgun (WGS) entry which is preliminary data.</text>
</comment>
<gene>
    <name evidence="3" type="ORF">PLOB_00019749</name>
</gene>
<evidence type="ECO:0000256" key="2">
    <source>
        <dbReference type="SAM" id="MobiDB-lite"/>
    </source>
</evidence>
<dbReference type="InterPro" id="IPR036770">
    <property type="entry name" value="Ankyrin_rpt-contain_sf"/>
</dbReference>
<feature type="compositionally biased region" description="Polar residues" evidence="2">
    <location>
        <begin position="63"/>
        <end position="80"/>
    </location>
</feature>
<accession>A0ABN8NIM5</accession>
<feature type="compositionally biased region" description="Low complexity" evidence="2">
    <location>
        <begin position="994"/>
        <end position="1005"/>
    </location>
</feature>
<evidence type="ECO:0000313" key="3">
    <source>
        <dbReference type="EMBL" id="CAH3110924.1"/>
    </source>
</evidence>
<dbReference type="Gene3D" id="1.25.40.20">
    <property type="entry name" value="Ankyrin repeat-containing domain"/>
    <property type="match status" value="1"/>
</dbReference>
<organism evidence="3 4">
    <name type="scientific">Porites lobata</name>
    <dbReference type="NCBI Taxonomy" id="104759"/>
    <lineage>
        <taxon>Eukaryota</taxon>
        <taxon>Metazoa</taxon>
        <taxon>Cnidaria</taxon>
        <taxon>Anthozoa</taxon>
        <taxon>Hexacorallia</taxon>
        <taxon>Scleractinia</taxon>
        <taxon>Fungiina</taxon>
        <taxon>Poritidae</taxon>
        <taxon>Porites</taxon>
    </lineage>
</organism>
<feature type="region of interest" description="Disordered" evidence="2">
    <location>
        <begin position="327"/>
        <end position="346"/>
    </location>
</feature>
<evidence type="ECO:0000256" key="1">
    <source>
        <dbReference type="SAM" id="Coils"/>
    </source>
</evidence>
<protein>
    <submittedName>
        <fullName evidence="3">Uncharacterized protein</fullName>
    </submittedName>
</protein>
<feature type="region of interest" description="Disordered" evidence="2">
    <location>
        <begin position="61"/>
        <end position="80"/>
    </location>
</feature>
<feature type="compositionally biased region" description="Polar residues" evidence="2">
    <location>
        <begin position="328"/>
        <end position="346"/>
    </location>
</feature>
<proteinExistence type="predicted"/>
<feature type="compositionally biased region" description="Polar residues" evidence="2">
    <location>
        <begin position="1110"/>
        <end position="1137"/>
    </location>
</feature>
<feature type="region of interest" description="Disordered" evidence="2">
    <location>
        <begin position="96"/>
        <end position="118"/>
    </location>
</feature>
<dbReference type="SUPFAM" id="SSF48403">
    <property type="entry name" value="Ankyrin repeat"/>
    <property type="match status" value="1"/>
</dbReference>
<feature type="region of interest" description="Disordered" evidence="2">
    <location>
        <begin position="1"/>
        <end position="47"/>
    </location>
</feature>
<reference evidence="3 4" key="1">
    <citation type="submission" date="2022-05" db="EMBL/GenBank/DDBJ databases">
        <authorList>
            <consortium name="Genoscope - CEA"/>
            <person name="William W."/>
        </authorList>
    </citation>
    <scope>NUCLEOTIDE SEQUENCE [LARGE SCALE GENOMIC DNA]</scope>
</reference>
<feature type="region of interest" description="Disordered" evidence="2">
    <location>
        <begin position="991"/>
        <end position="1010"/>
    </location>
</feature>
<dbReference type="EMBL" id="CALNXK010000023">
    <property type="protein sequence ID" value="CAH3110924.1"/>
    <property type="molecule type" value="Genomic_DNA"/>
</dbReference>
<keyword evidence="4" id="KW-1185">Reference proteome</keyword>
<name>A0ABN8NIM5_9CNID</name>
<feature type="region of interest" description="Disordered" evidence="2">
    <location>
        <begin position="1080"/>
        <end position="1141"/>
    </location>
</feature>